<keyword evidence="4 17" id="KW-0812">Transmembrane</keyword>
<keyword evidence="12" id="KW-0807">Transducer</keyword>
<dbReference type="SUPFAM" id="SSF81321">
    <property type="entry name" value="Family A G protein-coupled receptor-like"/>
    <property type="match status" value="1"/>
</dbReference>
<evidence type="ECO:0000256" key="9">
    <source>
        <dbReference type="ARBA" id="ARBA00023157"/>
    </source>
</evidence>
<evidence type="ECO:0000256" key="16">
    <source>
        <dbReference type="SAM" id="MobiDB-lite"/>
    </source>
</evidence>
<comment type="function">
    <text evidence="14">Receptor for gastrin and cholecystokinin. The CCK-B receptors occur throughout the central nervous system where they modulate anxiety, analgesia, arousal, and neuroleptic activity. This receptor mediates its action by association with G proteins that activate a phosphatidylinositol-calcium second messenger system.</text>
</comment>
<gene>
    <name evidence="19" type="ORF">GOODEAATRI_023531</name>
</gene>
<dbReference type="InterPro" id="IPR000314">
    <property type="entry name" value="Gastrin_rcpt"/>
</dbReference>
<keyword evidence="5 17" id="KW-1133">Transmembrane helix</keyword>
<evidence type="ECO:0000256" key="13">
    <source>
        <dbReference type="ARBA" id="ARBA00023288"/>
    </source>
</evidence>
<evidence type="ECO:0000256" key="3">
    <source>
        <dbReference type="ARBA" id="ARBA00022475"/>
    </source>
</evidence>
<keyword evidence="10" id="KW-0675">Receptor</keyword>
<proteinExistence type="predicted"/>
<comment type="subcellular location">
    <subcellularLocation>
        <location evidence="1">Cell membrane</location>
        <topology evidence="1">Multi-pass membrane protein</topology>
    </subcellularLocation>
</comment>
<evidence type="ECO:0000256" key="2">
    <source>
        <dbReference type="ARBA" id="ARBA00019090"/>
    </source>
</evidence>
<reference evidence="19 20" key="1">
    <citation type="submission" date="2021-06" db="EMBL/GenBank/DDBJ databases">
        <authorList>
            <person name="Palmer J.M."/>
        </authorList>
    </citation>
    <scope>NUCLEOTIDE SEQUENCE [LARGE SCALE GENOMIC DNA]</scope>
    <source>
        <strain evidence="19 20">GA_2019</strain>
        <tissue evidence="19">Muscle</tissue>
    </source>
</reference>
<evidence type="ECO:0000256" key="6">
    <source>
        <dbReference type="ARBA" id="ARBA00023040"/>
    </source>
</evidence>
<feature type="transmembrane region" description="Helical" evidence="17">
    <location>
        <begin position="87"/>
        <end position="110"/>
    </location>
</feature>
<evidence type="ECO:0000259" key="18">
    <source>
        <dbReference type="PROSITE" id="PS50262"/>
    </source>
</evidence>
<keyword evidence="3" id="KW-1003">Cell membrane</keyword>
<keyword evidence="6" id="KW-0297">G-protein coupled receptor</keyword>
<dbReference type="Gene3D" id="1.20.1070.10">
    <property type="entry name" value="Rhodopsin 7-helix transmembrane proteins"/>
    <property type="match status" value="1"/>
</dbReference>
<accession>A0ABV0MK62</accession>
<keyword evidence="9" id="KW-1015">Disulfide bond</keyword>
<comment type="caution">
    <text evidence="19">The sequence shown here is derived from an EMBL/GenBank/DDBJ whole genome shotgun (WGS) entry which is preliminary data.</text>
</comment>
<dbReference type="InterPro" id="IPR017452">
    <property type="entry name" value="GPCR_Rhodpsn_7TM"/>
</dbReference>
<evidence type="ECO:0000256" key="8">
    <source>
        <dbReference type="ARBA" id="ARBA00023139"/>
    </source>
</evidence>
<keyword evidence="11" id="KW-0325">Glycoprotein</keyword>
<evidence type="ECO:0000256" key="11">
    <source>
        <dbReference type="ARBA" id="ARBA00023180"/>
    </source>
</evidence>
<evidence type="ECO:0000313" key="20">
    <source>
        <dbReference type="Proteomes" id="UP001476798"/>
    </source>
</evidence>
<evidence type="ECO:0000256" key="1">
    <source>
        <dbReference type="ARBA" id="ARBA00004651"/>
    </source>
</evidence>
<keyword evidence="13" id="KW-0449">Lipoprotein</keyword>
<dbReference type="PRINTS" id="PR00527">
    <property type="entry name" value="GASTRINR"/>
</dbReference>
<evidence type="ECO:0000256" key="12">
    <source>
        <dbReference type="ARBA" id="ARBA00023224"/>
    </source>
</evidence>
<evidence type="ECO:0000256" key="10">
    <source>
        <dbReference type="ARBA" id="ARBA00023170"/>
    </source>
</evidence>
<feature type="non-terminal residue" evidence="19">
    <location>
        <position position="1"/>
    </location>
</feature>
<keyword evidence="7 17" id="KW-0472">Membrane</keyword>
<sequence length="241" mass="26947">VSVSVSTFNLVAISLERYSAICNPLTSRSWQTKSHAAKVITATWVVSFILMLPYPISSTLKPFTRLNNSTGHMCRLVWPNDIIQQSWYVSLLLILFLVPGIVMMTAYGLISLELYRGIKFELSNRRPSRAPTPLMKSPPVTGFSLLMSSHPAVVPDMVTTSHHKAEGDAGRRSRPIPPVTHHYPDPTSSGNPASQRSIKGRRICKLCKRCTSWMCKLCNAPLCLQPDRICFKQFHIELPAV</sequence>
<dbReference type="EMBL" id="JAHRIO010002538">
    <property type="protein sequence ID" value="MEQ2159496.1"/>
    <property type="molecule type" value="Genomic_DNA"/>
</dbReference>
<evidence type="ECO:0000256" key="7">
    <source>
        <dbReference type="ARBA" id="ARBA00023136"/>
    </source>
</evidence>
<evidence type="ECO:0000256" key="4">
    <source>
        <dbReference type="ARBA" id="ARBA00022692"/>
    </source>
</evidence>
<evidence type="ECO:0000256" key="15">
    <source>
        <dbReference type="ARBA" id="ARBA00031093"/>
    </source>
</evidence>
<dbReference type="Pfam" id="PF00001">
    <property type="entry name" value="7tm_1"/>
    <property type="match status" value="1"/>
</dbReference>
<evidence type="ECO:0000313" key="19">
    <source>
        <dbReference type="EMBL" id="MEQ2159496.1"/>
    </source>
</evidence>
<name>A0ABV0MK62_9TELE</name>
<feature type="transmembrane region" description="Helical" evidence="17">
    <location>
        <begin position="36"/>
        <end position="56"/>
    </location>
</feature>
<dbReference type="PANTHER" id="PTHR24238">
    <property type="entry name" value="G-PROTEIN COUPLED RECEPTOR"/>
    <property type="match status" value="1"/>
</dbReference>
<keyword evidence="20" id="KW-1185">Reference proteome</keyword>
<feature type="region of interest" description="Disordered" evidence="16">
    <location>
        <begin position="161"/>
        <end position="196"/>
    </location>
</feature>
<keyword evidence="8" id="KW-0564">Palmitate</keyword>
<protein>
    <recommendedName>
        <fullName evidence="2">Gastrin/cholecystokinin type B receptor</fullName>
    </recommendedName>
    <alternativeName>
        <fullName evidence="15">Cholecystokinin-2 receptor</fullName>
    </alternativeName>
</protein>
<dbReference type="PANTHER" id="PTHR24238:SF81">
    <property type="entry name" value="CHOLECYSTOKININ RECEPTOR TYPE A"/>
    <property type="match status" value="1"/>
</dbReference>
<feature type="compositionally biased region" description="Polar residues" evidence="16">
    <location>
        <begin position="186"/>
        <end position="196"/>
    </location>
</feature>
<dbReference type="Proteomes" id="UP001476798">
    <property type="component" value="Unassembled WGS sequence"/>
</dbReference>
<dbReference type="PROSITE" id="PS50262">
    <property type="entry name" value="G_PROTEIN_RECEP_F1_2"/>
    <property type="match status" value="1"/>
</dbReference>
<dbReference type="PROSITE" id="PS00237">
    <property type="entry name" value="G_PROTEIN_RECEP_F1_1"/>
    <property type="match status" value="1"/>
</dbReference>
<feature type="domain" description="G-protein coupled receptors family 1 profile" evidence="18">
    <location>
        <begin position="1"/>
        <end position="116"/>
    </location>
</feature>
<dbReference type="InterPro" id="IPR009126">
    <property type="entry name" value="Cholcskin_rcpt"/>
</dbReference>
<evidence type="ECO:0000256" key="17">
    <source>
        <dbReference type="SAM" id="Phobius"/>
    </source>
</evidence>
<evidence type="ECO:0000256" key="5">
    <source>
        <dbReference type="ARBA" id="ARBA00022989"/>
    </source>
</evidence>
<evidence type="ECO:0000256" key="14">
    <source>
        <dbReference type="ARBA" id="ARBA00025402"/>
    </source>
</evidence>
<dbReference type="InterPro" id="IPR000276">
    <property type="entry name" value="GPCR_Rhodpsn"/>
</dbReference>
<organism evidence="19 20">
    <name type="scientific">Goodea atripinnis</name>
    <dbReference type="NCBI Taxonomy" id="208336"/>
    <lineage>
        <taxon>Eukaryota</taxon>
        <taxon>Metazoa</taxon>
        <taxon>Chordata</taxon>
        <taxon>Craniata</taxon>
        <taxon>Vertebrata</taxon>
        <taxon>Euteleostomi</taxon>
        <taxon>Actinopterygii</taxon>
        <taxon>Neopterygii</taxon>
        <taxon>Teleostei</taxon>
        <taxon>Neoteleostei</taxon>
        <taxon>Acanthomorphata</taxon>
        <taxon>Ovalentaria</taxon>
        <taxon>Atherinomorphae</taxon>
        <taxon>Cyprinodontiformes</taxon>
        <taxon>Goodeidae</taxon>
        <taxon>Goodea</taxon>
    </lineage>
</organism>
<dbReference type="PRINTS" id="PR01822">
    <property type="entry name" value="CCYSTOKININR"/>
</dbReference>